<dbReference type="Proteomes" id="UP000410492">
    <property type="component" value="Unassembled WGS sequence"/>
</dbReference>
<gene>
    <name evidence="1" type="ORF">CALMAC_LOCUS19967</name>
</gene>
<evidence type="ECO:0000313" key="2">
    <source>
        <dbReference type="Proteomes" id="UP000410492"/>
    </source>
</evidence>
<dbReference type="EMBL" id="CAACVG010014314">
    <property type="protein sequence ID" value="VEN63009.1"/>
    <property type="molecule type" value="Genomic_DNA"/>
</dbReference>
<reference evidence="1 2" key="1">
    <citation type="submission" date="2019-01" db="EMBL/GenBank/DDBJ databases">
        <authorList>
            <person name="Sayadi A."/>
        </authorList>
    </citation>
    <scope>NUCLEOTIDE SEQUENCE [LARGE SCALE GENOMIC DNA]</scope>
</reference>
<organism evidence="1 2">
    <name type="scientific">Callosobruchus maculatus</name>
    <name type="common">Southern cowpea weevil</name>
    <name type="synonym">Pulse bruchid</name>
    <dbReference type="NCBI Taxonomy" id="64391"/>
    <lineage>
        <taxon>Eukaryota</taxon>
        <taxon>Metazoa</taxon>
        <taxon>Ecdysozoa</taxon>
        <taxon>Arthropoda</taxon>
        <taxon>Hexapoda</taxon>
        <taxon>Insecta</taxon>
        <taxon>Pterygota</taxon>
        <taxon>Neoptera</taxon>
        <taxon>Endopterygota</taxon>
        <taxon>Coleoptera</taxon>
        <taxon>Polyphaga</taxon>
        <taxon>Cucujiformia</taxon>
        <taxon>Chrysomeloidea</taxon>
        <taxon>Chrysomelidae</taxon>
        <taxon>Bruchinae</taxon>
        <taxon>Bruchini</taxon>
        <taxon>Callosobruchus</taxon>
    </lineage>
</organism>
<protein>
    <submittedName>
        <fullName evidence="1">Uncharacterized protein</fullName>
    </submittedName>
</protein>
<evidence type="ECO:0000313" key="1">
    <source>
        <dbReference type="EMBL" id="VEN63009.1"/>
    </source>
</evidence>
<keyword evidence="2" id="KW-1185">Reference proteome</keyword>
<sequence>MLLSGIACTVLIRYNRVSGLLKRLFLIYLCSVSRGDFFKVVENEINPLNNKYLIIDSRRSLAMISMPMSMSSVVKEKKRCHP</sequence>
<proteinExistence type="predicted"/>
<name>A0A653DS17_CALMS</name>
<dbReference type="AlphaFoldDB" id="A0A653DS17"/>
<accession>A0A653DS17</accession>